<evidence type="ECO:0000313" key="2">
    <source>
        <dbReference type="Proteomes" id="UP001056535"/>
    </source>
</evidence>
<dbReference type="InterPro" id="IPR025358">
    <property type="entry name" value="DUF4262"/>
</dbReference>
<dbReference type="EMBL" id="CP099490">
    <property type="protein sequence ID" value="USQ76469.1"/>
    <property type="molecule type" value="Genomic_DNA"/>
</dbReference>
<dbReference type="Pfam" id="PF14081">
    <property type="entry name" value="DUF4262"/>
    <property type="match status" value="1"/>
</dbReference>
<reference evidence="1" key="1">
    <citation type="submission" date="2022-06" db="EMBL/GenBank/DDBJ databases">
        <title>Ornithinimicrobium JY.X270.</title>
        <authorList>
            <person name="Huang Y."/>
        </authorList>
    </citation>
    <scope>NUCLEOTIDE SEQUENCE</scope>
    <source>
        <strain evidence="1">JY.X270</strain>
    </source>
</reference>
<protein>
    <submittedName>
        <fullName evidence="1">DUF4262 domain-containing protein</fullName>
    </submittedName>
</protein>
<proteinExistence type="predicted"/>
<name>A0ABY4YIG1_9MICO</name>
<keyword evidence="2" id="KW-1185">Reference proteome</keyword>
<dbReference type="RefSeq" id="WP_252621169.1">
    <property type="nucleotide sequence ID" value="NZ_CP099490.1"/>
</dbReference>
<accession>A0ABY4YIG1</accession>
<organism evidence="1 2">
    <name type="scientific">Ornithinimicrobium cryptoxanthini</name>
    <dbReference type="NCBI Taxonomy" id="2934161"/>
    <lineage>
        <taxon>Bacteria</taxon>
        <taxon>Bacillati</taxon>
        <taxon>Actinomycetota</taxon>
        <taxon>Actinomycetes</taxon>
        <taxon>Micrococcales</taxon>
        <taxon>Ornithinimicrobiaceae</taxon>
        <taxon>Ornithinimicrobium</taxon>
    </lineage>
</organism>
<dbReference type="Proteomes" id="UP001056535">
    <property type="component" value="Chromosome"/>
</dbReference>
<sequence>MDYSAALQAFEDRERALITDNIRSYGVHLTYVAPDLEEGECLQCRELGEESPGGGDHVADVLGGPERLPPRLEQPFCYTTGLHGIGHPELLVLGLARDLSTHLLNMVAQQVTGHHQDLMPGQLVPRIGLRILVEEIPNPGMVIFRANDYYDRSLVDSVPAYQLTWADPDGRFPWEKGHVSGAWGQPRPGTYRA</sequence>
<gene>
    <name evidence="1" type="ORF">NF557_00605</name>
</gene>
<evidence type="ECO:0000313" key="1">
    <source>
        <dbReference type="EMBL" id="USQ76469.1"/>
    </source>
</evidence>